<name>A0A1B2JLF6_9FIRM</name>
<protein>
    <submittedName>
        <fullName evidence="1">Uncharacterized protein</fullName>
    </submittedName>
</protein>
<proteinExistence type="predicted"/>
<organism evidence="1">
    <name type="scientific">Helcococcus kunzii</name>
    <dbReference type="NCBI Taxonomy" id="40091"/>
    <lineage>
        <taxon>Bacteria</taxon>
        <taxon>Bacillati</taxon>
        <taxon>Bacillota</taxon>
        <taxon>Tissierellia</taxon>
        <taxon>Tissierellales</taxon>
        <taxon>Peptoniphilaceae</taxon>
        <taxon>Helcococcus</taxon>
    </lineage>
</organism>
<dbReference type="EMBL" id="KU612222">
    <property type="protein sequence ID" value="ANZ79461.1"/>
    <property type="molecule type" value="Genomic_DNA"/>
</dbReference>
<reference evidence="1" key="1">
    <citation type="journal article" date="2016" name="J. Antimicrob. Chemother.">
        <title>Novel chromosome-encoded erm(47) determinant responsible for constitutive MLSB resistance in Helcococcus kunzii.</title>
        <authorList>
            <person name="Guerin F."/>
            <person name="Isnard C."/>
            <person name="Bucquet F."/>
            <person name="Fines-Guyon M."/>
            <person name="Giard J.C."/>
            <person name="Burrus V."/>
            <person name="Cattoir V."/>
        </authorList>
    </citation>
    <scope>NUCLEOTIDE SEQUENCE</scope>
    <source>
        <strain evidence="1">UCN99</strain>
    </source>
</reference>
<sequence length="77" mass="9433">MIDLDKVKEKLTNKNIEFYVETYLDISSQFENFEDEWLDGKIEEKYYNQILDMHDYLAGYIANYFIQNYYIKDNKHG</sequence>
<evidence type="ECO:0000313" key="1">
    <source>
        <dbReference type="EMBL" id="ANZ79461.1"/>
    </source>
</evidence>
<dbReference type="AlphaFoldDB" id="A0A1B2JLF6"/>
<accession>A0A1B2JLF6</accession>